<evidence type="ECO:0000313" key="3">
    <source>
        <dbReference type="Proteomes" id="UP000187486"/>
    </source>
</evidence>
<evidence type="ECO:0000313" key="2">
    <source>
        <dbReference type="EMBL" id="OLZ51323.1"/>
    </source>
</evidence>
<feature type="region of interest" description="Disordered" evidence="1">
    <location>
        <begin position="33"/>
        <end position="59"/>
    </location>
</feature>
<reference evidence="2 3" key="1">
    <citation type="submission" date="2016-01" db="EMBL/GenBank/DDBJ databases">
        <title>Amycolatopsis coloradensis genome sequencing and assembly.</title>
        <authorList>
            <person name="Mayilraj S."/>
        </authorList>
    </citation>
    <scope>NUCLEOTIDE SEQUENCE [LARGE SCALE GENOMIC DNA]</scope>
    <source>
        <strain evidence="2 3">DSM 44225</strain>
    </source>
</reference>
<organism evidence="2 3">
    <name type="scientific">Amycolatopsis coloradensis</name>
    <dbReference type="NCBI Taxonomy" id="76021"/>
    <lineage>
        <taxon>Bacteria</taxon>
        <taxon>Bacillati</taxon>
        <taxon>Actinomycetota</taxon>
        <taxon>Actinomycetes</taxon>
        <taxon>Pseudonocardiales</taxon>
        <taxon>Pseudonocardiaceae</taxon>
        <taxon>Amycolatopsis</taxon>
    </lineage>
</organism>
<keyword evidence="3" id="KW-1185">Reference proteome</keyword>
<comment type="caution">
    <text evidence="2">The sequence shown here is derived from an EMBL/GenBank/DDBJ whole genome shotgun (WGS) entry which is preliminary data.</text>
</comment>
<proteinExistence type="predicted"/>
<dbReference type="EMBL" id="MQUQ01000008">
    <property type="protein sequence ID" value="OLZ51323.1"/>
    <property type="molecule type" value="Genomic_DNA"/>
</dbReference>
<name>A0A1R0KTE9_9PSEU</name>
<gene>
    <name evidence="2" type="ORF">BS329_16075</name>
</gene>
<sequence length="59" mass="6660">MKYRRHIAGRAPWPEALATRAFLFGRRPRVCGGGPLSDQSAPRPGCENPKARFERHSLE</sequence>
<evidence type="ECO:0000256" key="1">
    <source>
        <dbReference type="SAM" id="MobiDB-lite"/>
    </source>
</evidence>
<protein>
    <submittedName>
        <fullName evidence="2">Uncharacterized protein</fullName>
    </submittedName>
</protein>
<dbReference type="Proteomes" id="UP000187486">
    <property type="component" value="Unassembled WGS sequence"/>
</dbReference>
<dbReference type="AlphaFoldDB" id="A0A1R0KTE9"/>
<feature type="compositionally biased region" description="Basic and acidic residues" evidence="1">
    <location>
        <begin position="49"/>
        <end position="59"/>
    </location>
</feature>
<dbReference type="STRING" id="76021.BS329_16075"/>
<accession>A0A1R0KTE9</accession>